<dbReference type="AlphaFoldDB" id="A0A914IE19"/>
<dbReference type="WBParaSite" id="Gr19_v10_g9748.t1">
    <property type="protein sequence ID" value="Gr19_v10_g9748.t1"/>
    <property type="gene ID" value="Gr19_v10_g9748"/>
</dbReference>
<feature type="region of interest" description="Disordered" evidence="1">
    <location>
        <begin position="47"/>
        <end position="247"/>
    </location>
</feature>
<name>A0A914IE19_GLORO</name>
<evidence type="ECO:0000256" key="1">
    <source>
        <dbReference type="SAM" id="MobiDB-lite"/>
    </source>
</evidence>
<dbReference type="Proteomes" id="UP000887572">
    <property type="component" value="Unplaced"/>
</dbReference>
<feature type="compositionally biased region" description="Pro residues" evidence="1">
    <location>
        <begin position="128"/>
        <end position="138"/>
    </location>
</feature>
<reference evidence="3" key="1">
    <citation type="submission" date="2022-11" db="UniProtKB">
        <authorList>
            <consortium name="WormBaseParasite"/>
        </authorList>
    </citation>
    <scope>IDENTIFICATION</scope>
</reference>
<feature type="compositionally biased region" description="Pro residues" evidence="1">
    <location>
        <begin position="215"/>
        <end position="234"/>
    </location>
</feature>
<evidence type="ECO:0000313" key="3">
    <source>
        <dbReference type="WBParaSite" id="Gr19_v10_g9748.t1"/>
    </source>
</evidence>
<proteinExistence type="predicted"/>
<sequence>MDQSCCFNLNKKKDFGDFTSSESTNRAGPELIGEMMQWRADFLRQIYGRPEPVPPTPPASRKRVRTPSPAQPIPVLVGHHGGQLDEGFGDDEEEVPDFGPEPNEPLPAHIGLPPAPLPPLLQAAQPFLLPPPPPPPSPQHLHRPIPLQPLPLHLFFRQPPPPPSPQHLHRPIPLQPLPPHLFFRQPPPPPPPHLLRRPMPPPPPQHIQVGQHLHFPPPPPPHYIRPPMPPPPPQHIQVGQHLHLPPPPPPHYIRQPLPPPPPQHFGQPPLPLRLRICSHLVPCGAEDLLIPAGLLNMSELPGLASTPSTQEMRDSDCIWQLIF</sequence>
<evidence type="ECO:0000313" key="2">
    <source>
        <dbReference type="Proteomes" id="UP000887572"/>
    </source>
</evidence>
<feature type="compositionally biased region" description="Pro residues" evidence="1">
    <location>
        <begin position="173"/>
        <end position="205"/>
    </location>
</feature>
<keyword evidence="2" id="KW-1185">Reference proteome</keyword>
<protein>
    <submittedName>
        <fullName evidence="3">Uncharacterized protein</fullName>
    </submittedName>
</protein>
<feature type="compositionally biased region" description="Acidic residues" evidence="1">
    <location>
        <begin position="87"/>
        <end position="96"/>
    </location>
</feature>
<accession>A0A914IE19</accession>
<organism evidence="2 3">
    <name type="scientific">Globodera rostochiensis</name>
    <name type="common">Golden nematode worm</name>
    <name type="synonym">Heterodera rostochiensis</name>
    <dbReference type="NCBI Taxonomy" id="31243"/>
    <lineage>
        <taxon>Eukaryota</taxon>
        <taxon>Metazoa</taxon>
        <taxon>Ecdysozoa</taxon>
        <taxon>Nematoda</taxon>
        <taxon>Chromadorea</taxon>
        <taxon>Rhabditida</taxon>
        <taxon>Tylenchina</taxon>
        <taxon>Tylenchomorpha</taxon>
        <taxon>Tylenchoidea</taxon>
        <taxon>Heteroderidae</taxon>
        <taxon>Heteroderinae</taxon>
        <taxon>Globodera</taxon>
    </lineage>
</organism>